<accession>A0A1I8FQQ0</accession>
<proteinExistence type="predicted"/>
<dbReference type="Proteomes" id="UP000095280">
    <property type="component" value="Unplaced"/>
</dbReference>
<keyword evidence="2" id="KW-1133">Transmembrane helix</keyword>
<keyword evidence="2" id="KW-0472">Membrane</keyword>
<feature type="region of interest" description="Disordered" evidence="1">
    <location>
        <begin position="145"/>
        <end position="176"/>
    </location>
</feature>
<evidence type="ECO:0000256" key="2">
    <source>
        <dbReference type="SAM" id="Phobius"/>
    </source>
</evidence>
<dbReference type="WBParaSite" id="maker-unitig_43851-snap-gene-0.1-mRNA-1">
    <property type="protein sequence ID" value="maker-unitig_43851-snap-gene-0.1-mRNA-1"/>
    <property type="gene ID" value="maker-unitig_43851-snap-gene-0.1"/>
</dbReference>
<feature type="transmembrane region" description="Helical" evidence="2">
    <location>
        <begin position="366"/>
        <end position="386"/>
    </location>
</feature>
<dbReference type="AlphaFoldDB" id="A0A1I8FQQ0"/>
<feature type="transmembrane region" description="Helical" evidence="2">
    <location>
        <begin position="233"/>
        <end position="251"/>
    </location>
</feature>
<protein>
    <submittedName>
        <fullName evidence="4">Metallophos domain-containing protein</fullName>
    </submittedName>
</protein>
<sequence>TETTPLCCPDDKAKIEGDNPCCCGCLRPETAAIGEAEDAAITDENADFICAPFIFKKKHMFFGGGRDGSEFRLTGAQRIYLTYSRLQRIDIGLELRKAVRSDPELLGCPPSCMYCKSLRTWLDKEDSRLCWSTCWSRTFLPTPSPCTTRRRRDRRSARQAAAAAAPAAASCEDADTKSDNRRRRFSRRLRLNLDLRYQLRPLVGLLAVASSLCASSGRTLARRLPLQTLTNAWFGYIIWWGLLFLTAIASASSCKTDWPMRDLSGLRGGSDAVHLLTFENAPHDRVRLILTGVGACSQREALEAYEEHMSYRWDVNHHYIAENRRPGLRAKEEPLHTREWICGRAQKSATAALSGATQQTIPRPKCIGSTACVILVFAITVGFQVARLSVTGPNCTAETPPLLLHWSAPWLPITAARSSREFAFWTRSVRGWDGGQKRPMKFSSHSRRIHFVHAPDSRANEPRFHLGLLCNSVLAKAVTHWSVTSIDRQTYDNYSPSRPSPFRFANDTMAPLFYIASCRRAASKSELSAIRAPSPTQTIDCFNLLNITTAGYMVGKSLLKSGPTSCGRMWATPVELEILAELERNPHGQARRETRPSGKLAFAEQRHLVKSRSRRCCWTSTWRSVILYGFMTVSSR</sequence>
<evidence type="ECO:0000313" key="3">
    <source>
        <dbReference type="Proteomes" id="UP000095280"/>
    </source>
</evidence>
<feature type="compositionally biased region" description="Low complexity" evidence="1">
    <location>
        <begin position="158"/>
        <end position="169"/>
    </location>
</feature>
<evidence type="ECO:0000256" key="1">
    <source>
        <dbReference type="SAM" id="MobiDB-lite"/>
    </source>
</evidence>
<keyword evidence="3" id="KW-1185">Reference proteome</keyword>
<name>A0A1I8FQQ0_9PLAT</name>
<evidence type="ECO:0000313" key="4">
    <source>
        <dbReference type="WBParaSite" id="maker-unitig_43851-snap-gene-0.1-mRNA-1"/>
    </source>
</evidence>
<keyword evidence="2" id="KW-0812">Transmembrane</keyword>
<organism evidence="3 4">
    <name type="scientific">Macrostomum lignano</name>
    <dbReference type="NCBI Taxonomy" id="282301"/>
    <lineage>
        <taxon>Eukaryota</taxon>
        <taxon>Metazoa</taxon>
        <taxon>Spiralia</taxon>
        <taxon>Lophotrochozoa</taxon>
        <taxon>Platyhelminthes</taxon>
        <taxon>Rhabditophora</taxon>
        <taxon>Macrostomorpha</taxon>
        <taxon>Macrostomida</taxon>
        <taxon>Macrostomidae</taxon>
        <taxon>Macrostomum</taxon>
    </lineage>
</organism>
<reference evidence="4" key="1">
    <citation type="submission" date="2016-11" db="UniProtKB">
        <authorList>
            <consortium name="WormBaseParasite"/>
        </authorList>
    </citation>
    <scope>IDENTIFICATION</scope>
</reference>
<feature type="compositionally biased region" description="Basic residues" evidence="1">
    <location>
        <begin position="148"/>
        <end position="157"/>
    </location>
</feature>